<organism evidence="1 2">
    <name type="scientific">Panagrolaimus sp. PS1159</name>
    <dbReference type="NCBI Taxonomy" id="55785"/>
    <lineage>
        <taxon>Eukaryota</taxon>
        <taxon>Metazoa</taxon>
        <taxon>Ecdysozoa</taxon>
        <taxon>Nematoda</taxon>
        <taxon>Chromadorea</taxon>
        <taxon>Rhabditida</taxon>
        <taxon>Tylenchina</taxon>
        <taxon>Panagrolaimomorpha</taxon>
        <taxon>Panagrolaimoidea</taxon>
        <taxon>Panagrolaimidae</taxon>
        <taxon>Panagrolaimus</taxon>
    </lineage>
</organism>
<evidence type="ECO:0000313" key="1">
    <source>
        <dbReference type="Proteomes" id="UP000887580"/>
    </source>
</evidence>
<dbReference type="Proteomes" id="UP000887580">
    <property type="component" value="Unplaced"/>
</dbReference>
<protein>
    <submittedName>
        <fullName evidence="2">Uncharacterized protein</fullName>
    </submittedName>
</protein>
<evidence type="ECO:0000313" key="2">
    <source>
        <dbReference type="WBParaSite" id="PS1159_v2.g14162.t1"/>
    </source>
</evidence>
<dbReference type="WBParaSite" id="PS1159_v2.g14162.t1">
    <property type="protein sequence ID" value="PS1159_v2.g14162.t1"/>
    <property type="gene ID" value="PS1159_v2.g14162"/>
</dbReference>
<proteinExistence type="predicted"/>
<accession>A0AC35F5R7</accession>
<name>A0AC35F5R7_9BILA</name>
<reference evidence="2" key="1">
    <citation type="submission" date="2022-11" db="UniProtKB">
        <authorList>
            <consortium name="WormBaseParasite"/>
        </authorList>
    </citation>
    <scope>IDENTIFICATION</scope>
</reference>
<sequence length="385" mass="45787">MSLYFEERMNEQKGDYPENDKIVFTFPWILTMPWLNEDNTDRQIICEREMVTSLNITTIPWQISLTNDEISVVPLKVFLWNPICNVSYSLFYDDEMRYELYSSKKMSAIFNPDDVEFNTPEGFLTKFNDEFQKGKVAKIVIFVEVILSSKTFFYPFDHPLHYFYEKVCEEYPEDWENDFRYEFLKDCDYLIKCSDGYSMPALKMVLNVSSKFMHNHFKESKENEFICEHKIDVIKPVILYLHSLCFEMPKFYDLDFARRLLKAIDFFDPENKFDIKKSIQQSLCQKLAKEPSNFVSILQLISIAIQHDFLCVLNISCSLIANKYYFKWIETFPENARNPENPIFRDIFGPEGHIDLEDDDSAVFRTFYLVTYDFVSALFTNVIMD</sequence>